<organism evidence="11 12">
    <name type="scientific">Zea mays</name>
    <name type="common">Maize</name>
    <dbReference type="NCBI Taxonomy" id="4577"/>
    <lineage>
        <taxon>Eukaryota</taxon>
        <taxon>Viridiplantae</taxon>
        <taxon>Streptophyta</taxon>
        <taxon>Embryophyta</taxon>
        <taxon>Tracheophyta</taxon>
        <taxon>Spermatophyta</taxon>
        <taxon>Magnoliopsida</taxon>
        <taxon>Liliopsida</taxon>
        <taxon>Poales</taxon>
        <taxon>Poaceae</taxon>
        <taxon>PACMAD clade</taxon>
        <taxon>Panicoideae</taxon>
        <taxon>Andropogonodae</taxon>
        <taxon>Andropogoneae</taxon>
        <taxon>Tripsacinae</taxon>
        <taxon>Zea</taxon>
    </lineage>
</organism>
<accession>A0A804NQ80</accession>
<dbReference type="Proteomes" id="UP000007305">
    <property type="component" value="Chromosome 4"/>
</dbReference>
<feature type="region of interest" description="Disordered" evidence="9">
    <location>
        <begin position="171"/>
        <end position="272"/>
    </location>
</feature>
<reference evidence="12" key="1">
    <citation type="journal article" date="2009" name="Science">
        <title>The B73 maize genome: complexity, diversity, and dynamics.</title>
        <authorList>
            <person name="Schnable P.S."/>
            <person name="Ware D."/>
            <person name="Fulton R.S."/>
            <person name="Stein J.C."/>
            <person name="Wei F."/>
            <person name="Pasternak S."/>
            <person name="Liang C."/>
            <person name="Zhang J."/>
            <person name="Fulton L."/>
            <person name="Graves T.A."/>
            <person name="Minx P."/>
            <person name="Reily A.D."/>
            <person name="Courtney L."/>
            <person name="Kruchowski S.S."/>
            <person name="Tomlinson C."/>
            <person name="Strong C."/>
            <person name="Delehaunty K."/>
            <person name="Fronick C."/>
            <person name="Courtney B."/>
            <person name="Rock S.M."/>
            <person name="Belter E."/>
            <person name="Du F."/>
            <person name="Kim K."/>
            <person name="Abbott R.M."/>
            <person name="Cotton M."/>
            <person name="Levy A."/>
            <person name="Marchetto P."/>
            <person name="Ochoa K."/>
            <person name="Jackson S.M."/>
            <person name="Gillam B."/>
            <person name="Chen W."/>
            <person name="Yan L."/>
            <person name="Higginbotham J."/>
            <person name="Cardenas M."/>
            <person name="Waligorski J."/>
            <person name="Applebaum E."/>
            <person name="Phelps L."/>
            <person name="Falcone J."/>
            <person name="Kanchi K."/>
            <person name="Thane T."/>
            <person name="Scimone A."/>
            <person name="Thane N."/>
            <person name="Henke J."/>
            <person name="Wang T."/>
            <person name="Ruppert J."/>
            <person name="Shah N."/>
            <person name="Rotter K."/>
            <person name="Hodges J."/>
            <person name="Ingenthron E."/>
            <person name="Cordes M."/>
            <person name="Kohlberg S."/>
            <person name="Sgro J."/>
            <person name="Delgado B."/>
            <person name="Mead K."/>
            <person name="Chinwalla A."/>
            <person name="Leonard S."/>
            <person name="Crouse K."/>
            <person name="Collura K."/>
            <person name="Kudrna D."/>
            <person name="Currie J."/>
            <person name="He R."/>
            <person name="Angelova A."/>
            <person name="Rajasekar S."/>
            <person name="Mueller T."/>
            <person name="Lomeli R."/>
            <person name="Scara G."/>
            <person name="Ko A."/>
            <person name="Delaney K."/>
            <person name="Wissotski M."/>
            <person name="Lopez G."/>
            <person name="Campos D."/>
            <person name="Braidotti M."/>
            <person name="Ashley E."/>
            <person name="Golser W."/>
            <person name="Kim H."/>
            <person name="Lee S."/>
            <person name="Lin J."/>
            <person name="Dujmic Z."/>
            <person name="Kim W."/>
            <person name="Talag J."/>
            <person name="Zuccolo A."/>
            <person name="Fan C."/>
            <person name="Sebastian A."/>
            <person name="Kramer M."/>
            <person name="Spiegel L."/>
            <person name="Nascimento L."/>
            <person name="Zutavern T."/>
            <person name="Miller B."/>
            <person name="Ambroise C."/>
            <person name="Muller S."/>
            <person name="Spooner W."/>
            <person name="Narechania A."/>
            <person name="Ren L."/>
            <person name="Wei S."/>
            <person name="Kumari S."/>
            <person name="Faga B."/>
            <person name="Levy M.J."/>
            <person name="McMahan L."/>
            <person name="Van Buren P."/>
            <person name="Vaughn M.W."/>
            <person name="Ying K."/>
            <person name="Yeh C.-T."/>
            <person name="Emrich S.J."/>
            <person name="Jia Y."/>
            <person name="Kalyanaraman A."/>
            <person name="Hsia A.-P."/>
            <person name="Barbazuk W.B."/>
            <person name="Baucom R.S."/>
            <person name="Brutnell T.P."/>
            <person name="Carpita N.C."/>
            <person name="Chaparro C."/>
            <person name="Chia J.-M."/>
            <person name="Deragon J.-M."/>
            <person name="Estill J.C."/>
            <person name="Fu Y."/>
            <person name="Jeddeloh J.A."/>
            <person name="Han Y."/>
            <person name="Lee H."/>
            <person name="Li P."/>
            <person name="Lisch D.R."/>
            <person name="Liu S."/>
            <person name="Liu Z."/>
            <person name="Nagel D.H."/>
            <person name="McCann M.C."/>
            <person name="SanMiguel P."/>
            <person name="Myers A.M."/>
            <person name="Nettleton D."/>
            <person name="Nguyen J."/>
            <person name="Penning B.W."/>
            <person name="Ponnala L."/>
            <person name="Schneider K.L."/>
            <person name="Schwartz D.C."/>
            <person name="Sharma A."/>
            <person name="Soderlund C."/>
            <person name="Springer N.M."/>
            <person name="Sun Q."/>
            <person name="Wang H."/>
            <person name="Waterman M."/>
            <person name="Westerman R."/>
            <person name="Wolfgruber T.K."/>
            <person name="Yang L."/>
            <person name="Yu Y."/>
            <person name="Zhang L."/>
            <person name="Zhou S."/>
            <person name="Zhu Q."/>
            <person name="Bennetzen J.L."/>
            <person name="Dawe R.K."/>
            <person name="Jiang J."/>
            <person name="Jiang N."/>
            <person name="Presting G.G."/>
            <person name="Wessler S.R."/>
            <person name="Aluru S."/>
            <person name="Martienssen R.A."/>
            <person name="Clifton S.W."/>
            <person name="McCombie W.R."/>
            <person name="Wing R.A."/>
            <person name="Wilson R.K."/>
        </authorList>
    </citation>
    <scope>NUCLEOTIDE SEQUENCE [LARGE SCALE GENOMIC DNA]</scope>
    <source>
        <strain evidence="12">cv. B73</strain>
    </source>
</reference>
<feature type="compositionally biased region" description="Basic residues" evidence="9">
    <location>
        <begin position="247"/>
        <end position="268"/>
    </location>
</feature>
<feature type="compositionally biased region" description="Basic residues" evidence="9">
    <location>
        <begin position="190"/>
        <end position="224"/>
    </location>
</feature>
<feature type="chain" id="PRO_5032705478" description="Pectin lyase-like superfamily protein" evidence="10">
    <location>
        <begin position="23"/>
        <end position="357"/>
    </location>
</feature>
<keyword evidence="5 8" id="KW-0378">Hydrolase</keyword>
<keyword evidence="7" id="KW-0961">Cell wall biogenesis/degradation</keyword>
<dbReference type="SUPFAM" id="SSF51126">
    <property type="entry name" value="Pectin lyase-like"/>
    <property type="match status" value="1"/>
</dbReference>
<dbReference type="EnsemblPlants" id="Zm00001eb177660_T001">
    <property type="protein sequence ID" value="Zm00001eb177660_P001"/>
    <property type="gene ID" value="Zm00001eb177660"/>
</dbReference>
<feature type="region of interest" description="Disordered" evidence="9">
    <location>
        <begin position="319"/>
        <end position="357"/>
    </location>
</feature>
<evidence type="ECO:0008006" key="13">
    <source>
        <dbReference type="Google" id="ProtNLM"/>
    </source>
</evidence>
<evidence type="ECO:0000256" key="7">
    <source>
        <dbReference type="ARBA" id="ARBA00023316"/>
    </source>
</evidence>
<dbReference type="InterPro" id="IPR011050">
    <property type="entry name" value="Pectin_lyase_fold/virulence"/>
</dbReference>
<dbReference type="InterPro" id="IPR012334">
    <property type="entry name" value="Pectin_lyas_fold"/>
</dbReference>
<keyword evidence="10" id="KW-0732">Signal</keyword>
<name>A0A804NQ80_MAIZE</name>
<evidence type="ECO:0000256" key="5">
    <source>
        <dbReference type="ARBA" id="ARBA00022801"/>
    </source>
</evidence>
<evidence type="ECO:0000313" key="11">
    <source>
        <dbReference type="EnsemblPlants" id="Zm00001eb177660_P001"/>
    </source>
</evidence>
<keyword evidence="4" id="KW-0964">Secreted</keyword>
<evidence type="ECO:0000256" key="10">
    <source>
        <dbReference type="SAM" id="SignalP"/>
    </source>
</evidence>
<dbReference type="InterPro" id="IPR000743">
    <property type="entry name" value="Glyco_hydro_28"/>
</dbReference>
<keyword evidence="12" id="KW-1185">Reference proteome</keyword>
<reference evidence="11" key="3">
    <citation type="submission" date="2021-05" db="UniProtKB">
        <authorList>
            <consortium name="EnsemblPlants"/>
        </authorList>
    </citation>
    <scope>IDENTIFICATION</scope>
    <source>
        <strain evidence="11">cv. B73</strain>
    </source>
</reference>
<evidence type="ECO:0000256" key="1">
    <source>
        <dbReference type="ARBA" id="ARBA00004191"/>
    </source>
</evidence>
<evidence type="ECO:0000256" key="9">
    <source>
        <dbReference type="SAM" id="MobiDB-lite"/>
    </source>
</evidence>
<feature type="compositionally biased region" description="Basic and acidic residues" evidence="9">
    <location>
        <begin position="171"/>
        <end position="181"/>
    </location>
</feature>
<gene>
    <name evidence="11" type="primary">LOC103653359</name>
</gene>
<evidence type="ECO:0000256" key="3">
    <source>
        <dbReference type="ARBA" id="ARBA00022512"/>
    </source>
</evidence>
<keyword evidence="3" id="KW-0134">Cell wall</keyword>
<evidence type="ECO:0000256" key="6">
    <source>
        <dbReference type="ARBA" id="ARBA00023295"/>
    </source>
</evidence>
<dbReference type="GO" id="GO:0004650">
    <property type="term" value="F:polygalacturonase activity"/>
    <property type="evidence" value="ECO:0007669"/>
    <property type="project" value="InterPro"/>
</dbReference>
<comment type="subcellular location">
    <subcellularLocation>
        <location evidence="1">Secreted</location>
        <location evidence="1">Cell wall</location>
    </subcellularLocation>
</comment>
<evidence type="ECO:0000313" key="12">
    <source>
        <dbReference type="Proteomes" id="UP000007305"/>
    </source>
</evidence>
<evidence type="ECO:0000256" key="8">
    <source>
        <dbReference type="RuleBase" id="RU361169"/>
    </source>
</evidence>
<protein>
    <recommendedName>
        <fullName evidence="13">Pectin lyase-like superfamily protein</fullName>
    </recommendedName>
</protein>
<dbReference type="Pfam" id="PF00295">
    <property type="entry name" value="Glyco_hydro_28"/>
    <property type="match status" value="1"/>
</dbReference>
<proteinExistence type="inferred from homology"/>
<dbReference type="GO" id="GO:0005975">
    <property type="term" value="P:carbohydrate metabolic process"/>
    <property type="evidence" value="ECO:0007669"/>
    <property type="project" value="InterPro"/>
</dbReference>
<comment type="similarity">
    <text evidence="2 8">Belongs to the glycosyl hydrolase 28 family.</text>
</comment>
<evidence type="ECO:0000256" key="2">
    <source>
        <dbReference type="ARBA" id="ARBA00008834"/>
    </source>
</evidence>
<dbReference type="Gene3D" id="2.160.20.10">
    <property type="entry name" value="Single-stranded right-handed beta-helix, Pectin lyase-like"/>
    <property type="match status" value="1"/>
</dbReference>
<sequence>MEARPRLLLVAAVAVFVSVSAAAGAAVVINVKNYGAHGNGVNDDTKPLMAAWKAACGSAGAVTMVVAPGTYYIGPVQFHGPCKASTLTFQLQGTLKAATDLKRFGNDWIEFGWVNGLTVAGGVIDGQGAASWPFNKCPIRKDCKVLPTPEHGGARRDVGEPQVLPHGAAVGEERPDERAEDPSAAQQPQHGRHPHRAQQRGVHRGHAHRHGRRLHLRRPGKRQRGGLPRAVRPGPRHERRQPGPILRRGRRHAGARPRHDLHGHHQRRPHQDLGELAVQEQRRAHGLREHGHEGRPEPYHHRPEVLPLLQLRAQVRVRGHSQGHSLQEHQGHGDYAGGGVASLRRAVPGSGAAGRGP</sequence>
<dbReference type="AlphaFoldDB" id="A0A804NQ80"/>
<evidence type="ECO:0000256" key="4">
    <source>
        <dbReference type="ARBA" id="ARBA00022525"/>
    </source>
</evidence>
<keyword evidence="6 8" id="KW-0326">Glycosidase</keyword>
<feature type="region of interest" description="Disordered" evidence="9">
    <location>
        <begin position="281"/>
        <end position="300"/>
    </location>
</feature>
<dbReference type="Gramene" id="Zm00001eb177660_T001">
    <property type="protein sequence ID" value="Zm00001eb177660_P001"/>
    <property type="gene ID" value="Zm00001eb177660"/>
</dbReference>
<feature type="signal peptide" evidence="10">
    <location>
        <begin position="1"/>
        <end position="22"/>
    </location>
</feature>
<dbReference type="GO" id="GO:0071555">
    <property type="term" value="P:cell wall organization"/>
    <property type="evidence" value="ECO:0007669"/>
    <property type="project" value="UniProtKB-KW"/>
</dbReference>
<dbReference type="PANTHER" id="PTHR31375">
    <property type="match status" value="1"/>
</dbReference>
<reference evidence="11" key="2">
    <citation type="submission" date="2019-07" db="EMBL/GenBank/DDBJ databases">
        <authorList>
            <person name="Seetharam A."/>
            <person name="Woodhouse M."/>
            <person name="Cannon E."/>
        </authorList>
    </citation>
    <scope>NUCLEOTIDE SEQUENCE [LARGE SCALE GENOMIC DNA]</scope>
    <source>
        <strain evidence="11">cv. B73</strain>
    </source>
</reference>